<keyword evidence="7" id="KW-0863">Zinc-finger</keyword>
<evidence type="ECO:0000256" key="14">
    <source>
        <dbReference type="ARBA" id="ARBA00072636"/>
    </source>
</evidence>
<evidence type="ECO:0000256" key="9">
    <source>
        <dbReference type="ARBA" id="ARBA00022833"/>
    </source>
</evidence>
<comment type="subcellular location">
    <subcellularLocation>
        <location evidence="2">Cytoplasm</location>
    </subcellularLocation>
    <subcellularLocation>
        <location evidence="1">Nucleus</location>
    </subcellularLocation>
</comment>
<dbReference type="CDD" id="cd20418">
    <property type="entry name" value="Tudor_TDRD4_rpt5"/>
    <property type="match status" value="1"/>
</dbReference>
<accession>V8PGF6</accession>
<evidence type="ECO:0000256" key="1">
    <source>
        <dbReference type="ARBA" id="ARBA00004123"/>
    </source>
</evidence>
<dbReference type="PANTHER" id="PTHR16442:SF1">
    <property type="entry name" value="RING FINGER PROTEIN 17"/>
    <property type="match status" value="1"/>
</dbReference>
<dbReference type="GO" id="GO:0030154">
    <property type="term" value="P:cell differentiation"/>
    <property type="evidence" value="ECO:0007669"/>
    <property type="project" value="UniProtKB-KW"/>
</dbReference>
<dbReference type="GO" id="GO:0005634">
    <property type="term" value="C:nucleus"/>
    <property type="evidence" value="ECO:0007669"/>
    <property type="project" value="UniProtKB-SubCell"/>
</dbReference>
<evidence type="ECO:0000313" key="16">
    <source>
        <dbReference type="EMBL" id="ETE73654.1"/>
    </source>
</evidence>
<feature type="domain" description="Tudor" evidence="15">
    <location>
        <begin position="29"/>
        <end position="86"/>
    </location>
</feature>
<dbReference type="OrthoDB" id="5800423at2759"/>
<comment type="caution">
    <text evidence="16">The sequence shown here is derived from an EMBL/GenBank/DDBJ whole genome shotgun (WGS) entry which is preliminary data.</text>
</comment>
<dbReference type="EMBL" id="AZIM01000062">
    <property type="protein sequence ID" value="ETE73654.1"/>
    <property type="molecule type" value="Genomic_DNA"/>
</dbReference>
<comment type="function">
    <text evidence="12">Seems to be involved in regulation of transcriptional activity of MYC. In vitro, inhibits DNA-binding activity of Mad-MAX heterodimers. Can recruit Mad transcriptional repressors (MXD1, MXD3, MXD4 and MXI1) to the cytoplasm. May be involved in spermiogenesis.</text>
</comment>
<feature type="non-terminal residue" evidence="16">
    <location>
        <position position="1"/>
    </location>
</feature>
<keyword evidence="3" id="KW-0217">Developmental protein</keyword>
<dbReference type="PANTHER" id="PTHR16442">
    <property type="entry name" value="RING FINGER PROTEIN 17"/>
    <property type="match status" value="1"/>
</dbReference>
<evidence type="ECO:0000256" key="5">
    <source>
        <dbReference type="ARBA" id="ARBA00022723"/>
    </source>
</evidence>
<evidence type="ECO:0000313" key="17">
    <source>
        <dbReference type="Proteomes" id="UP000018936"/>
    </source>
</evidence>
<dbReference type="Gene3D" id="2.30.30.140">
    <property type="match status" value="2"/>
</dbReference>
<proteinExistence type="predicted"/>
<evidence type="ECO:0000256" key="2">
    <source>
        <dbReference type="ARBA" id="ARBA00004496"/>
    </source>
</evidence>
<comment type="subunit">
    <text evidence="13">Interacts with MXD1, MXD3, MXD4, MXI1 and PIWIL1. Self-associates.</text>
</comment>
<keyword evidence="17" id="KW-1185">Reference proteome</keyword>
<reference evidence="16 17" key="1">
    <citation type="journal article" date="2013" name="Proc. Natl. Acad. Sci. U.S.A.">
        <title>The king cobra genome reveals dynamic gene evolution and adaptation in the snake venom system.</title>
        <authorList>
            <person name="Vonk F.J."/>
            <person name="Casewell N.R."/>
            <person name="Henkel C.V."/>
            <person name="Heimberg A.M."/>
            <person name="Jansen H.J."/>
            <person name="McCleary R.J."/>
            <person name="Kerkkamp H.M."/>
            <person name="Vos R.A."/>
            <person name="Guerreiro I."/>
            <person name="Calvete J.J."/>
            <person name="Wuster W."/>
            <person name="Woods A.E."/>
            <person name="Logan J.M."/>
            <person name="Harrison R.A."/>
            <person name="Castoe T.A."/>
            <person name="de Koning A.P."/>
            <person name="Pollock D.D."/>
            <person name="Yandell M."/>
            <person name="Calderon D."/>
            <person name="Renjifo C."/>
            <person name="Currier R.B."/>
            <person name="Salgado D."/>
            <person name="Pla D."/>
            <person name="Sanz L."/>
            <person name="Hyder A.S."/>
            <person name="Ribeiro J.M."/>
            <person name="Arntzen J.W."/>
            <person name="van den Thillart G.E."/>
            <person name="Boetzer M."/>
            <person name="Pirovano W."/>
            <person name="Dirks R.P."/>
            <person name="Spaink H.P."/>
            <person name="Duboule D."/>
            <person name="McGlinn E."/>
            <person name="Kini R.M."/>
            <person name="Richardson M.K."/>
        </authorList>
    </citation>
    <scope>NUCLEOTIDE SEQUENCE</scope>
    <source>
        <tissue evidence="16">Blood</tissue>
    </source>
</reference>
<dbReference type="InterPro" id="IPR047850">
    <property type="entry name" value="RNF17-like_TUDOR_rpt5"/>
</dbReference>
<feature type="domain" description="Tudor" evidence="15">
    <location>
        <begin position="184"/>
        <end position="244"/>
    </location>
</feature>
<evidence type="ECO:0000256" key="3">
    <source>
        <dbReference type="ARBA" id="ARBA00022473"/>
    </source>
</evidence>
<keyword evidence="4" id="KW-0963">Cytoplasm</keyword>
<dbReference type="AlphaFoldDB" id="V8PGF6"/>
<evidence type="ECO:0000256" key="12">
    <source>
        <dbReference type="ARBA" id="ARBA00057086"/>
    </source>
</evidence>
<keyword evidence="5" id="KW-0479">Metal-binding</keyword>
<gene>
    <name evidence="16" type="primary">Rnf17</name>
    <name evidence="16" type="ORF">L345_00505</name>
</gene>
<dbReference type="PROSITE" id="PS50304">
    <property type="entry name" value="TUDOR"/>
    <property type="match status" value="2"/>
</dbReference>
<evidence type="ECO:0000256" key="8">
    <source>
        <dbReference type="ARBA" id="ARBA00022782"/>
    </source>
</evidence>
<keyword evidence="6" id="KW-0677">Repeat</keyword>
<evidence type="ECO:0000259" key="15">
    <source>
        <dbReference type="PROSITE" id="PS50304"/>
    </source>
</evidence>
<evidence type="ECO:0000256" key="4">
    <source>
        <dbReference type="ARBA" id="ARBA00022490"/>
    </source>
</evidence>
<evidence type="ECO:0000256" key="7">
    <source>
        <dbReference type="ARBA" id="ARBA00022771"/>
    </source>
</evidence>
<evidence type="ECO:0000256" key="6">
    <source>
        <dbReference type="ARBA" id="ARBA00022737"/>
    </source>
</evidence>
<keyword evidence="10" id="KW-0744">Spermatogenesis</keyword>
<keyword evidence="11" id="KW-0539">Nucleus</keyword>
<dbReference type="FunFam" id="2.30.30.140:FF:000114">
    <property type="entry name" value="RING finger protein 17"/>
    <property type="match status" value="1"/>
</dbReference>
<protein>
    <recommendedName>
        <fullName evidence="14">RING finger protein 17</fullName>
    </recommendedName>
</protein>
<dbReference type="Pfam" id="PF00567">
    <property type="entry name" value="TUDOR"/>
    <property type="match status" value="2"/>
</dbReference>
<dbReference type="GO" id="GO:0008270">
    <property type="term" value="F:zinc ion binding"/>
    <property type="evidence" value="ECO:0007669"/>
    <property type="project" value="UniProtKB-KW"/>
</dbReference>
<keyword evidence="8" id="KW-0221">Differentiation</keyword>
<dbReference type="SMART" id="SM00333">
    <property type="entry name" value="TUDOR"/>
    <property type="match status" value="2"/>
</dbReference>
<evidence type="ECO:0000256" key="11">
    <source>
        <dbReference type="ARBA" id="ARBA00023242"/>
    </source>
</evidence>
<organism evidence="16 17">
    <name type="scientific">Ophiophagus hannah</name>
    <name type="common">King cobra</name>
    <name type="synonym">Naja hannah</name>
    <dbReference type="NCBI Taxonomy" id="8665"/>
    <lineage>
        <taxon>Eukaryota</taxon>
        <taxon>Metazoa</taxon>
        <taxon>Chordata</taxon>
        <taxon>Craniata</taxon>
        <taxon>Vertebrata</taxon>
        <taxon>Euteleostomi</taxon>
        <taxon>Lepidosauria</taxon>
        <taxon>Squamata</taxon>
        <taxon>Bifurcata</taxon>
        <taxon>Unidentata</taxon>
        <taxon>Episquamata</taxon>
        <taxon>Toxicofera</taxon>
        <taxon>Serpentes</taxon>
        <taxon>Colubroidea</taxon>
        <taxon>Elapidae</taxon>
        <taxon>Elapinae</taxon>
        <taxon>Ophiophagus</taxon>
    </lineage>
</organism>
<name>V8PGF6_OPHHA</name>
<keyword evidence="9" id="KW-0862">Zinc</keyword>
<dbReference type="GO" id="GO:0005737">
    <property type="term" value="C:cytoplasm"/>
    <property type="evidence" value="ECO:0007669"/>
    <property type="project" value="UniProtKB-SubCell"/>
</dbReference>
<dbReference type="Proteomes" id="UP000018936">
    <property type="component" value="Unassembled WGS sequence"/>
</dbReference>
<dbReference type="SUPFAM" id="SSF63748">
    <property type="entry name" value="Tudor/PWWP/MBT"/>
    <property type="match status" value="2"/>
</dbReference>
<dbReference type="InterPro" id="IPR002999">
    <property type="entry name" value="Tudor"/>
</dbReference>
<sequence length="301" mass="33856">MEAPEQKLKELMCNIQDNVKGLGLLKPYNWKSGEACVVRAADTMWYRGEVKEVGAGIVKVHYVDYGYTEKIPPCHLYPTILYAEIAPFSIPCHLYKTVPEQSNPPWGKVCVKLWFSGMSLSYFMAFHKHCITEDDGDSISTWGLLKIELKTPLLPSYTSPSLPILGEHFPVKVTHVVSPNEILSSIPDMPCLAEYSDSLWYRAKLISILEFNPVSVLVEFVDYGSTKTLPASRLRQIPPKFMQYPAQAFRVLLAGFKPALNNSATQRIPYCPEWSLDALWAAMNCFEGNNLSASSVVVFIH</sequence>
<evidence type="ECO:0000256" key="13">
    <source>
        <dbReference type="ARBA" id="ARBA00062119"/>
    </source>
</evidence>
<evidence type="ECO:0000256" key="10">
    <source>
        <dbReference type="ARBA" id="ARBA00022871"/>
    </source>
</evidence>
<dbReference type="GO" id="GO:0007283">
    <property type="term" value="P:spermatogenesis"/>
    <property type="evidence" value="ECO:0007669"/>
    <property type="project" value="UniProtKB-KW"/>
</dbReference>